<feature type="transmembrane region" description="Helical" evidence="1">
    <location>
        <begin position="95"/>
        <end position="114"/>
    </location>
</feature>
<gene>
    <name evidence="3" type="ORF">S7711_08204</name>
</gene>
<evidence type="ECO:0000256" key="1">
    <source>
        <dbReference type="SAM" id="Phobius"/>
    </source>
</evidence>
<dbReference type="HOGENOM" id="CLU_134521_0_0_1"/>
<keyword evidence="1" id="KW-1133">Transmembrane helix</keyword>
<evidence type="ECO:0000313" key="4">
    <source>
        <dbReference type="Proteomes" id="UP000028045"/>
    </source>
</evidence>
<dbReference type="EMBL" id="KL648719">
    <property type="protein sequence ID" value="KEY64963.1"/>
    <property type="molecule type" value="Genomic_DNA"/>
</dbReference>
<evidence type="ECO:0000256" key="2">
    <source>
        <dbReference type="SAM" id="SignalP"/>
    </source>
</evidence>
<protein>
    <submittedName>
        <fullName evidence="3">Uncharacterized protein</fullName>
    </submittedName>
</protein>
<feature type="chain" id="PRO_5001770817" evidence="2">
    <location>
        <begin position="26"/>
        <end position="127"/>
    </location>
</feature>
<keyword evidence="2" id="KW-0732">Signal</keyword>
<reference evidence="3 4" key="1">
    <citation type="journal article" date="2014" name="BMC Genomics">
        <title>Comparative genome sequencing reveals chemotype-specific gene clusters in the toxigenic black mold Stachybotrys.</title>
        <authorList>
            <person name="Semeiks J."/>
            <person name="Borek D."/>
            <person name="Otwinowski Z."/>
            <person name="Grishin N.V."/>
        </authorList>
    </citation>
    <scope>NUCLEOTIDE SEQUENCE [LARGE SCALE GENOMIC DNA]</scope>
    <source>
        <strain evidence="4">CBS 109288 / IBT 7711</strain>
    </source>
</reference>
<name>A0A084AI34_STACB</name>
<dbReference type="Proteomes" id="UP000028045">
    <property type="component" value="Unassembled WGS sequence"/>
</dbReference>
<keyword evidence="1" id="KW-0812">Transmembrane</keyword>
<proteinExistence type="predicted"/>
<feature type="signal peptide" evidence="2">
    <location>
        <begin position="1"/>
        <end position="25"/>
    </location>
</feature>
<keyword evidence="4" id="KW-1185">Reference proteome</keyword>
<accession>A0A084AI34</accession>
<dbReference type="OrthoDB" id="4156595at2759"/>
<dbReference type="AlphaFoldDB" id="A0A084AI34"/>
<organism evidence="3 4">
    <name type="scientific">Stachybotrys chartarum (strain CBS 109288 / IBT 7711)</name>
    <name type="common">Toxic black mold</name>
    <name type="synonym">Stilbospora chartarum</name>
    <dbReference type="NCBI Taxonomy" id="1280523"/>
    <lineage>
        <taxon>Eukaryota</taxon>
        <taxon>Fungi</taxon>
        <taxon>Dikarya</taxon>
        <taxon>Ascomycota</taxon>
        <taxon>Pezizomycotina</taxon>
        <taxon>Sordariomycetes</taxon>
        <taxon>Hypocreomycetidae</taxon>
        <taxon>Hypocreales</taxon>
        <taxon>Stachybotryaceae</taxon>
        <taxon>Stachybotrys</taxon>
    </lineage>
</organism>
<evidence type="ECO:0000313" key="3">
    <source>
        <dbReference type="EMBL" id="KEY64963.1"/>
    </source>
</evidence>
<sequence>MTPINFTTFLVSLLLVDLRYNLMRSQANSQTSSYSRLLPPWLYDLITGTYPYQSLRGHAQQRQEQPSQGRWYYHSKQKKLLKLEADEAFQMRTPVLVVLVLATALGVALTAYLASRLLHRLSFLLAT</sequence>
<keyword evidence="1" id="KW-0472">Membrane</keyword>